<evidence type="ECO:0000256" key="2">
    <source>
        <dbReference type="SAM" id="Phobius"/>
    </source>
</evidence>
<feature type="transmembrane region" description="Helical" evidence="2">
    <location>
        <begin position="234"/>
        <end position="254"/>
    </location>
</feature>
<feature type="coiled-coil region" evidence="1">
    <location>
        <begin position="95"/>
        <end position="171"/>
    </location>
</feature>
<evidence type="ECO:0000256" key="1">
    <source>
        <dbReference type="SAM" id="Coils"/>
    </source>
</evidence>
<protein>
    <submittedName>
        <fullName evidence="3">Uncharacterized protein</fullName>
    </submittedName>
</protein>
<organism evidence="3">
    <name type="scientific">viral metagenome</name>
    <dbReference type="NCBI Taxonomy" id="1070528"/>
    <lineage>
        <taxon>unclassified sequences</taxon>
        <taxon>metagenomes</taxon>
        <taxon>organismal metagenomes</taxon>
    </lineage>
</organism>
<dbReference type="AlphaFoldDB" id="A0A6C0JBI5"/>
<sequence length="288" mass="32684">MKILSLFYLFSCVSTIFGLYTDPKQLEPNRQSFVGELSVPSALTNDNFSINVLDYKPFRLFKRDADSSTTVVPLSLSENDLKQPEEIIREKTSEKNILGESLEELIANISILQQESDENTREMKRLILEVSEKKILVIDQQDVLDQLAVNISETTEQIRKKRKEYKQLISTLDSDTILYNLVQQLTNLNNDQFNISGIYTHISQFIQDANITDANILNIKTIGQLLIRGDPVTVASVVGGCLLLFIMGMFVVCVKGSCKKKKNVYFPIEVSEHQIDKKPIIKNSTNDQ</sequence>
<keyword evidence="2" id="KW-1133">Transmembrane helix</keyword>
<reference evidence="3" key="1">
    <citation type="journal article" date="2020" name="Nature">
        <title>Giant virus diversity and host interactions through global metagenomics.</title>
        <authorList>
            <person name="Schulz F."/>
            <person name="Roux S."/>
            <person name="Paez-Espino D."/>
            <person name="Jungbluth S."/>
            <person name="Walsh D.A."/>
            <person name="Denef V.J."/>
            <person name="McMahon K.D."/>
            <person name="Konstantinidis K.T."/>
            <person name="Eloe-Fadrosh E.A."/>
            <person name="Kyrpides N.C."/>
            <person name="Woyke T."/>
        </authorList>
    </citation>
    <scope>NUCLEOTIDE SEQUENCE</scope>
    <source>
        <strain evidence="3">GVMAG-M-3300025880-56</strain>
    </source>
</reference>
<keyword evidence="2" id="KW-0472">Membrane</keyword>
<evidence type="ECO:0000313" key="3">
    <source>
        <dbReference type="EMBL" id="QHU01917.1"/>
    </source>
</evidence>
<proteinExistence type="predicted"/>
<name>A0A6C0JBI5_9ZZZZ</name>
<keyword evidence="2" id="KW-0812">Transmembrane</keyword>
<dbReference type="EMBL" id="MN740350">
    <property type="protein sequence ID" value="QHU01917.1"/>
    <property type="molecule type" value="Genomic_DNA"/>
</dbReference>
<accession>A0A6C0JBI5</accession>
<keyword evidence="1" id="KW-0175">Coiled coil</keyword>